<evidence type="ECO:0000313" key="2">
    <source>
        <dbReference type="EMBL" id="KGM55024.1"/>
    </source>
</evidence>
<sequence length="188" mass="19556">MKRSRHTALVLMGAAPLLLAACSQEPELQTAEGLFTSVEACIDKTQNPYMCKQAFTQAQQQAAEAAPEFASMTECESQFGQGQCGTQQTTGGQSFIGPLMTGFFLSQMLTGRGAGLTQNPASTPPPGTTKAEPAFRTAHNDWLKPGPSPGGAGVAALTRVDAQPDRAMTVRRGGFGATAARRSGSFGG</sequence>
<evidence type="ECO:0000313" key="3">
    <source>
        <dbReference type="Proteomes" id="UP000029998"/>
    </source>
</evidence>
<protein>
    <recommendedName>
        <fullName evidence="4">DUF1190 domain-containing protein</fullName>
    </recommendedName>
</protein>
<evidence type="ECO:0008006" key="4">
    <source>
        <dbReference type="Google" id="ProtNLM"/>
    </source>
</evidence>
<dbReference type="OrthoDB" id="7361974at2"/>
<feature type="signal peptide" evidence="1">
    <location>
        <begin position="1"/>
        <end position="20"/>
    </location>
</feature>
<dbReference type="Pfam" id="PF06693">
    <property type="entry name" value="DUF1190"/>
    <property type="match status" value="1"/>
</dbReference>
<dbReference type="AlphaFoldDB" id="A0A0A0EWY1"/>
<keyword evidence="3" id="KW-1185">Reference proteome</keyword>
<dbReference type="PROSITE" id="PS51257">
    <property type="entry name" value="PROKAR_LIPOPROTEIN"/>
    <property type="match status" value="1"/>
</dbReference>
<dbReference type="STRING" id="1385517.N800_01740"/>
<dbReference type="Proteomes" id="UP000029998">
    <property type="component" value="Unassembled WGS sequence"/>
</dbReference>
<evidence type="ECO:0000256" key="1">
    <source>
        <dbReference type="SAM" id="SignalP"/>
    </source>
</evidence>
<name>A0A0A0EWY1_9GAMM</name>
<comment type="caution">
    <text evidence="2">The sequence shown here is derived from an EMBL/GenBank/DDBJ whole genome shotgun (WGS) entry which is preliminary data.</text>
</comment>
<accession>A0A0A0EWY1</accession>
<gene>
    <name evidence="2" type="ORF">N800_01740</name>
</gene>
<feature type="chain" id="PRO_5001969311" description="DUF1190 domain-containing protein" evidence="1">
    <location>
        <begin position="21"/>
        <end position="188"/>
    </location>
</feature>
<organism evidence="2 3">
    <name type="scientific">Lysobacter daejeonensis GH1-9</name>
    <dbReference type="NCBI Taxonomy" id="1385517"/>
    <lineage>
        <taxon>Bacteria</taxon>
        <taxon>Pseudomonadati</taxon>
        <taxon>Pseudomonadota</taxon>
        <taxon>Gammaproteobacteria</taxon>
        <taxon>Lysobacterales</taxon>
        <taxon>Lysobacteraceae</taxon>
        <taxon>Aerolutibacter</taxon>
    </lineage>
</organism>
<keyword evidence="1" id="KW-0732">Signal</keyword>
<proteinExistence type="predicted"/>
<dbReference type="EMBL" id="AVPU01000008">
    <property type="protein sequence ID" value="KGM55024.1"/>
    <property type="molecule type" value="Genomic_DNA"/>
</dbReference>
<dbReference type="eggNOG" id="COG5463">
    <property type="taxonomic scope" value="Bacteria"/>
</dbReference>
<dbReference type="RefSeq" id="WP_036136282.1">
    <property type="nucleotide sequence ID" value="NZ_AVPU01000008.1"/>
</dbReference>
<dbReference type="InterPro" id="IPR009576">
    <property type="entry name" value="Biofilm_formation_YgiB"/>
</dbReference>
<reference evidence="2 3" key="1">
    <citation type="submission" date="2013-08" db="EMBL/GenBank/DDBJ databases">
        <title>Genome sequencing of Lysobacter.</title>
        <authorList>
            <person name="Zhang S."/>
            <person name="Wang G."/>
        </authorList>
    </citation>
    <scope>NUCLEOTIDE SEQUENCE [LARGE SCALE GENOMIC DNA]</scope>
    <source>
        <strain evidence="2 3">GH1-9</strain>
    </source>
</reference>